<dbReference type="InterPro" id="IPR005282">
    <property type="entry name" value="LC_transporter"/>
</dbReference>
<dbReference type="SMART" id="SM00679">
    <property type="entry name" value="CTNS"/>
    <property type="match status" value="2"/>
</dbReference>
<evidence type="ECO:0000256" key="6">
    <source>
        <dbReference type="ARBA" id="ARBA00023136"/>
    </source>
</evidence>
<dbReference type="OrthoDB" id="75720at2759"/>
<proteinExistence type="predicted"/>
<dbReference type="PANTHER" id="PTHR13131:SF5">
    <property type="entry name" value="CYSTINOSIN"/>
    <property type="match status" value="1"/>
</dbReference>
<dbReference type="GO" id="GO:0015184">
    <property type="term" value="F:L-cystine transmembrane transporter activity"/>
    <property type="evidence" value="ECO:0007669"/>
    <property type="project" value="EnsemblFungi"/>
</dbReference>
<dbReference type="EMBL" id="LT598458">
    <property type="protein sequence ID" value="SCU92167.1"/>
    <property type="molecule type" value="Genomic_DNA"/>
</dbReference>
<feature type="transmembrane region" description="Helical" evidence="7">
    <location>
        <begin position="151"/>
        <end position="171"/>
    </location>
</feature>
<name>A0A1G4JNF8_9SACH</name>
<feature type="transmembrane region" description="Helical" evidence="7">
    <location>
        <begin position="122"/>
        <end position="139"/>
    </location>
</feature>
<dbReference type="PANTHER" id="PTHR13131">
    <property type="entry name" value="CYSTINOSIN"/>
    <property type="match status" value="1"/>
</dbReference>
<feature type="transmembrane region" description="Helical" evidence="7">
    <location>
        <begin position="6"/>
        <end position="27"/>
    </location>
</feature>
<evidence type="ECO:0000313" key="8">
    <source>
        <dbReference type="EMBL" id="SCU92167.1"/>
    </source>
</evidence>
<dbReference type="Pfam" id="PF04193">
    <property type="entry name" value="PQ-loop"/>
    <property type="match status" value="2"/>
</dbReference>
<keyword evidence="2" id="KW-0813">Transport</keyword>
<evidence type="ECO:0000256" key="7">
    <source>
        <dbReference type="SAM" id="Phobius"/>
    </source>
</evidence>
<keyword evidence="9" id="KW-1185">Reference proteome</keyword>
<evidence type="ECO:0000256" key="3">
    <source>
        <dbReference type="ARBA" id="ARBA00022692"/>
    </source>
</evidence>
<dbReference type="STRING" id="1266660.A0A1G4JNF8"/>
<evidence type="ECO:0000256" key="1">
    <source>
        <dbReference type="ARBA" id="ARBA00004127"/>
    </source>
</evidence>
<dbReference type="Proteomes" id="UP000190274">
    <property type="component" value="Chromosome F"/>
</dbReference>
<dbReference type="InterPro" id="IPR006603">
    <property type="entry name" value="PQ-loop_rpt"/>
</dbReference>
<evidence type="ECO:0000256" key="2">
    <source>
        <dbReference type="ARBA" id="ARBA00022448"/>
    </source>
</evidence>
<gene>
    <name evidence="8" type="ORF">LADA_0F14818G</name>
</gene>
<comment type="subcellular location">
    <subcellularLocation>
        <location evidence="1">Endomembrane system</location>
        <topology evidence="1">Multi-pass membrane protein</topology>
    </subcellularLocation>
</comment>
<keyword evidence="6 7" id="KW-0472">Membrane</keyword>
<evidence type="ECO:0000256" key="5">
    <source>
        <dbReference type="ARBA" id="ARBA00022989"/>
    </source>
</evidence>
<dbReference type="Gene3D" id="1.20.1280.290">
    <property type="match status" value="1"/>
</dbReference>
<dbReference type="GO" id="GO:0000324">
    <property type="term" value="C:fungal-type vacuole"/>
    <property type="evidence" value="ECO:0007669"/>
    <property type="project" value="EnsemblFungi"/>
</dbReference>
<protein>
    <submittedName>
        <fullName evidence="8">LADA_0F14818g1_1</fullName>
    </submittedName>
</protein>
<evidence type="ECO:0000256" key="4">
    <source>
        <dbReference type="ARBA" id="ARBA00022737"/>
    </source>
</evidence>
<keyword evidence="5 7" id="KW-1133">Transmembrane helix</keyword>
<sequence>MDLVKLLGYGYVIPWTISAYPPIYHNWHHKSASATSMDFVMLNVFGYLYLLVSLWLQLFYWLEGSQTTPGISRPKVTAFDFYYCLHGFIMNLVLLSQIIWGNALWSFTKGGSVRMKPIYSKILGLSIILCLLSTSQILWQGSQFGWDNQNTLVFCNKLYLLKICMSLIKYLPQVRHNYDRKSMNGFPIQSVACDILGSVCSLSQLSLQIARDEPVFNLEVVVANFGRIGIAMLTLFFNFVYISQWLVYR</sequence>
<organism evidence="8 9">
    <name type="scientific">Lachancea dasiensis</name>
    <dbReference type="NCBI Taxonomy" id="1072105"/>
    <lineage>
        <taxon>Eukaryota</taxon>
        <taxon>Fungi</taxon>
        <taxon>Dikarya</taxon>
        <taxon>Ascomycota</taxon>
        <taxon>Saccharomycotina</taxon>
        <taxon>Saccharomycetes</taxon>
        <taxon>Saccharomycetales</taxon>
        <taxon>Saccharomycetaceae</taxon>
        <taxon>Lachancea</taxon>
    </lineage>
</organism>
<evidence type="ECO:0000313" key="9">
    <source>
        <dbReference type="Proteomes" id="UP000190274"/>
    </source>
</evidence>
<keyword evidence="3 7" id="KW-0812">Transmembrane</keyword>
<feature type="transmembrane region" description="Helical" evidence="7">
    <location>
        <begin position="80"/>
        <end position="101"/>
    </location>
</feature>
<accession>A0A1G4JNF8</accession>
<dbReference type="GO" id="GO:0005886">
    <property type="term" value="C:plasma membrane"/>
    <property type="evidence" value="ECO:0007669"/>
    <property type="project" value="EnsemblFungi"/>
</dbReference>
<feature type="transmembrane region" description="Helical" evidence="7">
    <location>
        <begin position="39"/>
        <end position="60"/>
    </location>
</feature>
<dbReference type="GO" id="GO:0005774">
    <property type="term" value="C:vacuolar membrane"/>
    <property type="evidence" value="ECO:0007669"/>
    <property type="project" value="TreeGrafter"/>
</dbReference>
<keyword evidence="4" id="KW-0677">Repeat</keyword>
<dbReference type="AlphaFoldDB" id="A0A1G4JNF8"/>
<reference evidence="8 9" key="1">
    <citation type="submission" date="2016-03" db="EMBL/GenBank/DDBJ databases">
        <authorList>
            <person name="Devillers H."/>
        </authorList>
    </citation>
    <scope>NUCLEOTIDE SEQUENCE [LARGE SCALE GENOMIC DNA]</scope>
    <source>
        <strain evidence="8">CBS 10888</strain>
    </source>
</reference>
<feature type="transmembrane region" description="Helical" evidence="7">
    <location>
        <begin position="230"/>
        <end position="248"/>
    </location>
</feature>
<dbReference type="GO" id="GO:0005768">
    <property type="term" value="C:endosome"/>
    <property type="evidence" value="ECO:0007669"/>
    <property type="project" value="EnsemblFungi"/>
</dbReference>